<feature type="region of interest" description="Disordered" evidence="1">
    <location>
        <begin position="1"/>
        <end position="24"/>
    </location>
</feature>
<feature type="transmembrane region" description="Helical" evidence="2">
    <location>
        <begin position="145"/>
        <end position="164"/>
    </location>
</feature>
<protein>
    <submittedName>
        <fullName evidence="3">Uncharacterized protein</fullName>
    </submittedName>
</protein>
<keyword evidence="4" id="KW-1185">Reference proteome</keyword>
<comment type="caution">
    <text evidence="3">The sequence shown here is derived from an EMBL/GenBank/DDBJ whole genome shotgun (WGS) entry which is preliminary data.</text>
</comment>
<feature type="transmembrane region" description="Helical" evidence="2">
    <location>
        <begin position="66"/>
        <end position="85"/>
    </location>
</feature>
<name>A0A7K3W6W4_9ACTN</name>
<evidence type="ECO:0000313" key="4">
    <source>
        <dbReference type="Proteomes" id="UP000470246"/>
    </source>
</evidence>
<feature type="transmembrane region" description="Helical" evidence="2">
    <location>
        <begin position="176"/>
        <end position="195"/>
    </location>
</feature>
<keyword evidence="2" id="KW-0812">Transmembrane</keyword>
<keyword evidence="2" id="KW-1133">Transmembrane helix</keyword>
<dbReference type="RefSeq" id="WP_163483550.1">
    <property type="nucleotide sequence ID" value="NZ_JAAGWF010000025.1"/>
</dbReference>
<accession>A0A7K3W6W4</accession>
<dbReference type="AlphaFoldDB" id="A0A7K3W6W4"/>
<proteinExistence type="predicted"/>
<evidence type="ECO:0000313" key="3">
    <source>
        <dbReference type="EMBL" id="NEK60123.1"/>
    </source>
</evidence>
<organism evidence="3 4">
    <name type="scientific">Geodermatophilus sabuli</name>
    <dbReference type="NCBI Taxonomy" id="1564158"/>
    <lineage>
        <taxon>Bacteria</taxon>
        <taxon>Bacillati</taxon>
        <taxon>Actinomycetota</taxon>
        <taxon>Actinomycetes</taxon>
        <taxon>Geodermatophilales</taxon>
        <taxon>Geodermatophilaceae</taxon>
        <taxon>Geodermatophilus</taxon>
    </lineage>
</organism>
<evidence type="ECO:0000256" key="1">
    <source>
        <dbReference type="SAM" id="MobiDB-lite"/>
    </source>
</evidence>
<feature type="transmembrane region" description="Helical" evidence="2">
    <location>
        <begin position="116"/>
        <end position="138"/>
    </location>
</feature>
<sequence length="208" mass="21365">MRGRADARAPSPAEVPEGHRPLPRRTVMTGNVAAQLPPPRPAVTSDIALPIGRTPRVAPASVRAAAGLWWTGCAAVVVGIVAAFLDRAALEARLSATATADDPTASAELVADGVRATMAVVAGSVTVLVLVSTVFLLLVVRGRSWARWALLVAVLPTVLALDIAQSVVAGGSDVDRWALVAGAGAFVVALLPLLARSARHFARGGARR</sequence>
<dbReference type="EMBL" id="JAAGWF010000025">
    <property type="protein sequence ID" value="NEK60123.1"/>
    <property type="molecule type" value="Genomic_DNA"/>
</dbReference>
<evidence type="ECO:0000256" key="2">
    <source>
        <dbReference type="SAM" id="Phobius"/>
    </source>
</evidence>
<gene>
    <name evidence="3" type="ORF">GCU56_19890</name>
</gene>
<reference evidence="3 4" key="1">
    <citation type="submission" date="2020-02" db="EMBL/GenBank/DDBJ databases">
        <title>Geodermatophilus sabuli CPCC 205279 I12A-02694.</title>
        <authorList>
            <person name="Jiang Z."/>
        </authorList>
    </citation>
    <scope>NUCLEOTIDE SEQUENCE [LARGE SCALE GENOMIC DNA]</scope>
    <source>
        <strain evidence="3 4">I12A-02694</strain>
    </source>
</reference>
<dbReference type="Proteomes" id="UP000470246">
    <property type="component" value="Unassembled WGS sequence"/>
</dbReference>
<keyword evidence="2" id="KW-0472">Membrane</keyword>